<evidence type="ECO:0000313" key="7">
    <source>
        <dbReference type="Proteomes" id="UP000295313"/>
    </source>
</evidence>
<dbReference type="AlphaFoldDB" id="A0A4R8I4C0"/>
<name>A0A4R8I4C0_9FLAO</name>
<feature type="signal peptide" evidence="3">
    <location>
        <begin position="1"/>
        <end position="20"/>
    </location>
</feature>
<dbReference type="OrthoDB" id="9803927at2"/>
<sequence length="537" mass="59106">MKTKITVLLLLLTVAMKAQKLVHYWNFNNNSTLESISNPNVSLVGGASLISAGSGVVNFNGGTGQNFNVQNLNARNGDVSGTHLRYNSPTSGSLVFSLPTTLFENIVVKFATRVADMSSGVQRWSYTTDGSTYNVFQSVTVQNINPQLITLNFKNVANVKNNPNFKLKVEFLSGNSGSHRFDNFSLDGNPIPTTISYYPTSCITNVPMNTDIEVGFSNAYVLIDGTPLNNINIISILDFGNYLVEDFVFPTAVVSPADGSTVSTAFTATVQFSEAIRYANCTEIGNTTSVHPLFELKQGMLPMGLSFDTIYDPFTYTFTIISTDEIYPNSDYLYLIVKPNVVKDLANNSFATQMMYNFKTGSNKSTGEGKNVAVSEDDTENKTIKSNNSPSNKTEKKTLGFTATIDNNIIKIKPNSILEPNKQYYVRIKPNVLKDLNNNILTQTSYSTFTTGTTLSTNESLTKLNKISIYPNPVKDILHIQNNGESVKTITIYDASGRQMLTKKAAKEINVSKLQKGAYVVTLETDKEVKSFKIIKE</sequence>
<proteinExistence type="predicted"/>
<evidence type="ECO:0000259" key="4">
    <source>
        <dbReference type="Pfam" id="PF13205"/>
    </source>
</evidence>
<evidence type="ECO:0000256" key="3">
    <source>
        <dbReference type="SAM" id="SignalP"/>
    </source>
</evidence>
<dbReference type="Pfam" id="PF18962">
    <property type="entry name" value="Por_Secre_tail"/>
    <property type="match status" value="1"/>
</dbReference>
<reference evidence="6 7" key="1">
    <citation type="submission" date="2019-03" db="EMBL/GenBank/DDBJ databases">
        <title>Genomic Encyclopedia of Type Strains, Phase III (KMG-III): the genomes of soil and plant-associated and newly described type strains.</title>
        <authorList>
            <person name="Whitman W."/>
        </authorList>
    </citation>
    <scope>NUCLEOTIDE SEQUENCE [LARGE SCALE GENOMIC DNA]</scope>
    <source>
        <strain evidence="6 7">CGMCC 1.12802</strain>
    </source>
</reference>
<feature type="domain" description="SbsA Ig-like" evidence="4">
    <location>
        <begin position="382"/>
        <end position="451"/>
    </location>
</feature>
<evidence type="ECO:0000256" key="2">
    <source>
        <dbReference type="SAM" id="MobiDB-lite"/>
    </source>
</evidence>
<gene>
    <name evidence="6" type="ORF">B0I22_3177</name>
</gene>
<organism evidence="6 7">
    <name type="scientific">Epilithonimonas xixisoli</name>
    <dbReference type="NCBI Taxonomy" id="1476462"/>
    <lineage>
        <taxon>Bacteria</taxon>
        <taxon>Pseudomonadati</taxon>
        <taxon>Bacteroidota</taxon>
        <taxon>Flavobacteriia</taxon>
        <taxon>Flavobacteriales</taxon>
        <taxon>Weeksellaceae</taxon>
        <taxon>Chryseobacterium group</taxon>
        <taxon>Epilithonimonas</taxon>
    </lineage>
</organism>
<protein>
    <submittedName>
        <fullName evidence="6">Putative secreted protein (Por secretion system target)</fullName>
    </submittedName>
</protein>
<feature type="region of interest" description="Disordered" evidence="2">
    <location>
        <begin position="364"/>
        <end position="395"/>
    </location>
</feature>
<keyword evidence="7" id="KW-1185">Reference proteome</keyword>
<evidence type="ECO:0000259" key="5">
    <source>
        <dbReference type="Pfam" id="PF18962"/>
    </source>
</evidence>
<dbReference type="Pfam" id="PF13205">
    <property type="entry name" value="Big_5"/>
    <property type="match status" value="1"/>
</dbReference>
<comment type="caution">
    <text evidence="6">The sequence shown here is derived from an EMBL/GenBank/DDBJ whole genome shotgun (WGS) entry which is preliminary data.</text>
</comment>
<dbReference type="NCBIfam" id="TIGR04183">
    <property type="entry name" value="Por_Secre_tail"/>
    <property type="match status" value="1"/>
</dbReference>
<dbReference type="RefSeq" id="WP_133946163.1">
    <property type="nucleotide sequence ID" value="NZ_SOEO01000003.1"/>
</dbReference>
<feature type="domain" description="Secretion system C-terminal sorting" evidence="5">
    <location>
        <begin position="469"/>
        <end position="535"/>
    </location>
</feature>
<accession>A0A4R8I4C0</accession>
<evidence type="ECO:0000256" key="1">
    <source>
        <dbReference type="ARBA" id="ARBA00022729"/>
    </source>
</evidence>
<feature type="chain" id="PRO_5020195483" evidence="3">
    <location>
        <begin position="21"/>
        <end position="537"/>
    </location>
</feature>
<dbReference type="InterPro" id="IPR026444">
    <property type="entry name" value="Secre_tail"/>
</dbReference>
<dbReference type="InterPro" id="IPR032812">
    <property type="entry name" value="SbsA_Ig"/>
</dbReference>
<keyword evidence="1 3" id="KW-0732">Signal</keyword>
<dbReference type="Proteomes" id="UP000295313">
    <property type="component" value="Unassembled WGS sequence"/>
</dbReference>
<dbReference type="EMBL" id="SOEO01000003">
    <property type="protein sequence ID" value="TDX83113.1"/>
    <property type="molecule type" value="Genomic_DNA"/>
</dbReference>
<evidence type="ECO:0000313" key="6">
    <source>
        <dbReference type="EMBL" id="TDX83113.1"/>
    </source>
</evidence>